<dbReference type="Proteomes" id="UP000006281">
    <property type="component" value="Chromosome"/>
</dbReference>
<dbReference type="HOGENOM" id="CLU_1546506_0_0_11"/>
<dbReference type="KEGG" id="sesp:BN6_18830"/>
<evidence type="ECO:0000313" key="2">
    <source>
        <dbReference type="EMBL" id="CCH29203.1"/>
    </source>
</evidence>
<protein>
    <submittedName>
        <fullName evidence="2">Putative secreted protein</fullName>
    </submittedName>
</protein>
<keyword evidence="3" id="KW-1185">Reference proteome</keyword>
<proteinExistence type="predicted"/>
<evidence type="ECO:0000313" key="3">
    <source>
        <dbReference type="Proteomes" id="UP000006281"/>
    </source>
</evidence>
<evidence type="ECO:0000256" key="1">
    <source>
        <dbReference type="SAM" id="SignalP"/>
    </source>
</evidence>
<reference evidence="2 3" key="1">
    <citation type="journal article" date="2012" name="BMC Genomics">
        <title>Complete genome sequence of Saccharothrix espanaensis DSM 44229T and comparison to the other completely sequenced Pseudonocardiaceae.</title>
        <authorList>
            <person name="Strobel T."/>
            <person name="Al-Dilaimi A."/>
            <person name="Blom J."/>
            <person name="Gessner A."/>
            <person name="Kalinowski J."/>
            <person name="Luzhetska M."/>
            <person name="Puhler A."/>
            <person name="Szczepanowski R."/>
            <person name="Bechthold A."/>
            <person name="Ruckert C."/>
        </authorList>
    </citation>
    <scope>NUCLEOTIDE SEQUENCE [LARGE SCALE GENOMIC DNA]</scope>
    <source>
        <strain evidence="3">ATCC 51144 / DSM 44229 / JCM 9112 / NBRC 15066 / NRRL 15764</strain>
    </source>
</reference>
<sequence>MRFANYVVAVGTVTSLMLTGVMVAAAETRVDLARPAITTATSDLMPESELLDAGEIRPLEDVSDCKFNLDWPHNSGHVAGNVTSNAVINCNSKKKYLGVETYLYRESSNPGYFKLVAQNSAVNNSGNGSYVSAAAALGCVSARYYAKAEFLMVEGNDARHERTHKTPVTQVNC</sequence>
<feature type="signal peptide" evidence="1">
    <location>
        <begin position="1"/>
        <end position="24"/>
    </location>
</feature>
<dbReference type="EMBL" id="HE804045">
    <property type="protein sequence ID" value="CCH29203.1"/>
    <property type="molecule type" value="Genomic_DNA"/>
</dbReference>
<dbReference type="AlphaFoldDB" id="K0JYC6"/>
<feature type="chain" id="PRO_5038660303" evidence="1">
    <location>
        <begin position="25"/>
        <end position="173"/>
    </location>
</feature>
<organism evidence="2 3">
    <name type="scientific">Saccharothrix espanaensis (strain ATCC 51144 / DSM 44229 / JCM 9112 / NBRC 15066 / NRRL 15764)</name>
    <dbReference type="NCBI Taxonomy" id="1179773"/>
    <lineage>
        <taxon>Bacteria</taxon>
        <taxon>Bacillati</taxon>
        <taxon>Actinomycetota</taxon>
        <taxon>Actinomycetes</taxon>
        <taxon>Pseudonocardiales</taxon>
        <taxon>Pseudonocardiaceae</taxon>
        <taxon>Saccharothrix</taxon>
    </lineage>
</organism>
<keyword evidence="1" id="KW-0732">Signal</keyword>
<accession>K0JYC6</accession>
<dbReference type="PATRIC" id="fig|1179773.3.peg.1890"/>
<name>K0JYC6_SACES</name>
<gene>
    <name evidence="2" type="ordered locus">BN6_18830</name>
</gene>